<keyword evidence="4" id="KW-0677">Repeat</keyword>
<keyword evidence="6 8" id="KW-0472">Membrane</keyword>
<protein>
    <submittedName>
        <fullName evidence="10">ATP binding cassette subfamily A member 2</fullName>
    </submittedName>
</protein>
<keyword evidence="2" id="KW-0813">Transport</keyword>
<dbReference type="AlphaFoldDB" id="A0A3B3UPL6"/>
<evidence type="ECO:0000313" key="10">
    <source>
        <dbReference type="Ensembl" id="ENSPLAP00000014788.1"/>
    </source>
</evidence>
<accession>A0A3B3UPL6</accession>
<dbReference type="STRING" id="48699.ENSPLAP00000014788"/>
<dbReference type="GO" id="GO:0140359">
    <property type="term" value="F:ABC-type transporter activity"/>
    <property type="evidence" value="ECO:0007669"/>
    <property type="project" value="InterPro"/>
</dbReference>
<evidence type="ECO:0000256" key="1">
    <source>
        <dbReference type="ARBA" id="ARBA00004141"/>
    </source>
</evidence>
<evidence type="ECO:0000256" key="4">
    <source>
        <dbReference type="ARBA" id="ARBA00022737"/>
    </source>
</evidence>
<organism evidence="10 11">
    <name type="scientific">Poecilia latipinna</name>
    <name type="common">sailfin molly</name>
    <dbReference type="NCBI Taxonomy" id="48699"/>
    <lineage>
        <taxon>Eukaryota</taxon>
        <taxon>Metazoa</taxon>
        <taxon>Chordata</taxon>
        <taxon>Craniata</taxon>
        <taxon>Vertebrata</taxon>
        <taxon>Euteleostomi</taxon>
        <taxon>Actinopterygii</taxon>
        <taxon>Neopterygii</taxon>
        <taxon>Teleostei</taxon>
        <taxon>Neoteleostei</taxon>
        <taxon>Acanthomorphata</taxon>
        <taxon>Ovalentaria</taxon>
        <taxon>Atherinomorphae</taxon>
        <taxon>Cyprinodontiformes</taxon>
        <taxon>Poeciliidae</taxon>
        <taxon>Poeciliinae</taxon>
        <taxon>Poecilia</taxon>
    </lineage>
</organism>
<sequence length="915" mass="102590">FFILLGLRQKKPAIPVKEAFYSAAPLTSAGIIPIMQSLCPDGQRDEFGFLQYKNSTVTQLLERISEVVEQNRLFTSDRPGLGQDLETLQQHLESLSAAPLPPDYGFNSSFPLAAVLKNQEGFQQFLVRNLSLSNSTASTLLNSSVNLQEVSHNPSCRACMTEQIHTETGELMCDYFLHYLLADQMFFQGVLLTGSMLKFLTCGERGDIQLRKILLVPEKQQPGLQAYHSLMCSREEGQRSERFRQLSKELREQINTQSVADQAGPVAPLSQSQLGALLKDLADVERLLKDVDLLSGLARLLPKGACAGQNPVSTSNGTWPLNTTTWSINTTDVPREDGEEGAEGGGKKEGEENPHSQFSAFVQLWAGLQPILCGNNRIIEPEALKQGNMSSLGFTSKEQRNLGLLVHLMTTNPKILYSPIGSQVDKVIQKANETFAFVGNVTHYTRVWLNISAQLRTFLEEGRLQSHLLWLQQLSSELQQQPELLNGSDSELMQALMMGNYTLPNTSTLLEQLDTIDNAACGWIRFMSKVSVDVFKGFPDEDSIVNYTLNQAYQDNVSVFASVIFQTNKDGSLPPHVLYKIRQNSSFTEKTNEIRRAYWRPGPNTGGKFYFLYGFVWIQDMIERAIINTFVGHDVVEPGNYVQMFPYPCYTRDDFLFVIEHMMPLCMVISWVYSVAMMIQHIVAEKEHRLKEVMKMMGLNNAVHWVAWFITGFVQLSISVTALTVILKYGRVLLHSDPLIIWLFLTIYAVATIMFCFLVSVIYSKAKLASACGGIIYFLSYVPYMYVAIREEVAHDKITAFEKCIASLMSTTAFGLGSKYFALYEVAGVGIQWRTISQSPVEGDDFNLSLSMMMLIIDAGVYGVLTWYIEAVHPEILLVRQWARICQAQCDGGGPGMCHGPAPVRYGELNFIMNF</sequence>
<evidence type="ECO:0000313" key="11">
    <source>
        <dbReference type="Proteomes" id="UP000261500"/>
    </source>
</evidence>
<dbReference type="GeneTree" id="ENSGT00940000158560"/>
<proteinExistence type="predicted"/>
<feature type="domain" description="ABC-2 type transporter transmembrane" evidence="9">
    <location>
        <begin position="662"/>
        <end position="868"/>
    </location>
</feature>
<dbReference type="Pfam" id="PF12698">
    <property type="entry name" value="ABC2_membrane_3"/>
    <property type="match status" value="1"/>
</dbReference>
<dbReference type="InterPro" id="IPR026082">
    <property type="entry name" value="ABCA"/>
</dbReference>
<dbReference type="PANTHER" id="PTHR19229">
    <property type="entry name" value="ATP-BINDING CASSETTE TRANSPORTER SUBFAMILY A ABCA"/>
    <property type="match status" value="1"/>
</dbReference>
<dbReference type="PANTHER" id="PTHR19229:SF36">
    <property type="entry name" value="ATP-BINDING CASSETTE SUB-FAMILY A MEMBER 2"/>
    <property type="match status" value="1"/>
</dbReference>
<dbReference type="GO" id="GO:0005319">
    <property type="term" value="F:lipid transporter activity"/>
    <property type="evidence" value="ECO:0007669"/>
    <property type="project" value="TreeGrafter"/>
</dbReference>
<feature type="transmembrane region" description="Helical" evidence="8">
    <location>
        <begin position="768"/>
        <end position="789"/>
    </location>
</feature>
<dbReference type="Proteomes" id="UP000261500">
    <property type="component" value="Unplaced"/>
</dbReference>
<evidence type="ECO:0000256" key="2">
    <source>
        <dbReference type="ARBA" id="ARBA00022448"/>
    </source>
</evidence>
<feature type="region of interest" description="Disordered" evidence="7">
    <location>
        <begin position="311"/>
        <end position="353"/>
    </location>
</feature>
<name>A0A3B3UPL6_9TELE</name>
<keyword evidence="11" id="KW-1185">Reference proteome</keyword>
<evidence type="ECO:0000256" key="6">
    <source>
        <dbReference type="ARBA" id="ARBA00023136"/>
    </source>
</evidence>
<feature type="transmembrane region" description="Helical" evidence="8">
    <location>
        <begin position="848"/>
        <end position="869"/>
    </location>
</feature>
<evidence type="ECO:0000256" key="3">
    <source>
        <dbReference type="ARBA" id="ARBA00022692"/>
    </source>
</evidence>
<reference evidence="10" key="2">
    <citation type="submission" date="2025-09" db="UniProtKB">
        <authorList>
            <consortium name="Ensembl"/>
        </authorList>
    </citation>
    <scope>IDENTIFICATION</scope>
</reference>
<evidence type="ECO:0000256" key="8">
    <source>
        <dbReference type="SAM" id="Phobius"/>
    </source>
</evidence>
<dbReference type="GO" id="GO:0016020">
    <property type="term" value="C:membrane"/>
    <property type="evidence" value="ECO:0007669"/>
    <property type="project" value="UniProtKB-SubCell"/>
</dbReference>
<dbReference type="InterPro" id="IPR013525">
    <property type="entry name" value="ABC2_TM"/>
</dbReference>
<dbReference type="Ensembl" id="ENSPLAT00000023218.1">
    <property type="protein sequence ID" value="ENSPLAP00000014788.1"/>
    <property type="gene ID" value="ENSPLAG00000018591.1"/>
</dbReference>
<keyword evidence="5 8" id="KW-1133">Transmembrane helix</keyword>
<comment type="subcellular location">
    <subcellularLocation>
        <location evidence="1">Membrane</location>
        <topology evidence="1">Multi-pass membrane protein</topology>
    </subcellularLocation>
</comment>
<keyword evidence="3 8" id="KW-0812">Transmembrane</keyword>
<feature type="transmembrane region" description="Helical" evidence="8">
    <location>
        <begin position="739"/>
        <end position="761"/>
    </location>
</feature>
<evidence type="ECO:0000256" key="5">
    <source>
        <dbReference type="ARBA" id="ARBA00022989"/>
    </source>
</evidence>
<feature type="transmembrane region" description="Helical" evidence="8">
    <location>
        <begin position="662"/>
        <end position="684"/>
    </location>
</feature>
<feature type="transmembrane region" description="Helical" evidence="8">
    <location>
        <begin position="705"/>
        <end position="727"/>
    </location>
</feature>
<evidence type="ECO:0000259" key="9">
    <source>
        <dbReference type="Pfam" id="PF12698"/>
    </source>
</evidence>
<feature type="compositionally biased region" description="Polar residues" evidence="7">
    <location>
        <begin position="311"/>
        <end position="332"/>
    </location>
</feature>
<reference evidence="10" key="1">
    <citation type="submission" date="2025-08" db="UniProtKB">
        <authorList>
            <consortium name="Ensembl"/>
        </authorList>
    </citation>
    <scope>IDENTIFICATION</scope>
</reference>
<evidence type="ECO:0000256" key="7">
    <source>
        <dbReference type="SAM" id="MobiDB-lite"/>
    </source>
</evidence>